<proteinExistence type="predicted"/>
<reference evidence="1 2" key="1">
    <citation type="submission" date="2010-12" db="EMBL/GenBank/DDBJ databases">
        <title>Complete sequence of Desulfurispirillum indicum S5.</title>
        <authorList>
            <consortium name="US DOE Joint Genome Institute"/>
            <person name="Lucas S."/>
            <person name="Copeland A."/>
            <person name="Lapidus A."/>
            <person name="Cheng J.-F."/>
            <person name="Goodwin L."/>
            <person name="Pitluck S."/>
            <person name="Chertkov O."/>
            <person name="Held B."/>
            <person name="Detter J.C."/>
            <person name="Han C."/>
            <person name="Tapia R."/>
            <person name="Land M."/>
            <person name="Hauser L."/>
            <person name="Kyrpides N."/>
            <person name="Ivanova N."/>
            <person name="Mikhailova N."/>
            <person name="Haggblom M."/>
            <person name="Rauschenbach I."/>
            <person name="Bini E."/>
            <person name="Woyke T."/>
        </authorList>
    </citation>
    <scope>NUCLEOTIDE SEQUENCE [LARGE SCALE GENOMIC DNA]</scope>
    <source>
        <strain evidence="2">ATCC BAA-1389 / DSM 22839 / S5</strain>
    </source>
</reference>
<protein>
    <recommendedName>
        <fullName evidence="3">Aminoglycoside phosphotransferase domain-containing protein</fullName>
    </recommendedName>
</protein>
<dbReference type="RefSeq" id="WP_013505763.1">
    <property type="nucleotide sequence ID" value="NC_014836.1"/>
</dbReference>
<dbReference type="Proteomes" id="UP000002572">
    <property type="component" value="Chromosome"/>
</dbReference>
<dbReference type="SUPFAM" id="SSF56112">
    <property type="entry name" value="Protein kinase-like (PK-like)"/>
    <property type="match status" value="1"/>
</dbReference>
<dbReference type="InParanoid" id="E6W4A8"/>
<evidence type="ECO:0008006" key="3">
    <source>
        <dbReference type="Google" id="ProtNLM"/>
    </source>
</evidence>
<dbReference type="HOGENOM" id="CLU_026771_0_0_0"/>
<sequence length="339" mass="38986">MEFAQLNSLLSHSSLLGQQGFINKQTHISSVFIGQTRVIKIKKPVNFGFVDYSTLEMRKKYCELEVTLNRRMSENIYLGASSLHHYNGNLFFDQQTSEAIEYAVIMNRIPDDMLLDRLIFMSVSPGNLLDKIRQRLAQFYSQSPNDHGIQRYGSLAGISRKTDENFNVLQTQIGTTIEQDEYDTLTIITEAIYKKYGAIFDERAQRGKIYDGHGDLRLEHLCFSEGHIHAIDCIEFNESLRCCDILNDIAFLFMDMDFHGFDEFSRYLEKMLLNDFSEGSDGPGLVIFYKLYRALVRAKVEGLLIADEGVDPVQKDEAYHRARKYVELALGYADELSRL</sequence>
<evidence type="ECO:0000313" key="2">
    <source>
        <dbReference type="Proteomes" id="UP000002572"/>
    </source>
</evidence>
<name>E6W4A8_DESIS</name>
<gene>
    <name evidence="1" type="ordered locus">Selin_1147</name>
</gene>
<dbReference type="InterPro" id="IPR052732">
    <property type="entry name" value="Cell-binding_unc_protein"/>
</dbReference>
<dbReference type="OrthoDB" id="9810277at2"/>
<dbReference type="STRING" id="653733.Selin_1147"/>
<dbReference type="KEGG" id="din:Selin_1147"/>
<keyword evidence="2" id="KW-1185">Reference proteome</keyword>
<dbReference type="InterPro" id="IPR011009">
    <property type="entry name" value="Kinase-like_dom_sf"/>
</dbReference>
<dbReference type="PANTHER" id="PTHR43883:SF1">
    <property type="entry name" value="GLUCONOKINASE"/>
    <property type="match status" value="1"/>
</dbReference>
<dbReference type="PANTHER" id="PTHR43883">
    <property type="entry name" value="SLR0207 PROTEIN"/>
    <property type="match status" value="1"/>
</dbReference>
<accession>E6W4A8</accession>
<dbReference type="EMBL" id="CP002432">
    <property type="protein sequence ID" value="ADU65882.1"/>
    <property type="molecule type" value="Genomic_DNA"/>
</dbReference>
<dbReference type="AlphaFoldDB" id="E6W4A8"/>
<dbReference type="eggNOG" id="COG2187">
    <property type="taxonomic scope" value="Bacteria"/>
</dbReference>
<evidence type="ECO:0000313" key="1">
    <source>
        <dbReference type="EMBL" id="ADU65882.1"/>
    </source>
</evidence>
<organism evidence="1 2">
    <name type="scientific">Desulfurispirillum indicum (strain ATCC BAA-1389 / DSM 22839 / S5)</name>
    <dbReference type="NCBI Taxonomy" id="653733"/>
    <lineage>
        <taxon>Bacteria</taxon>
        <taxon>Pseudomonadati</taxon>
        <taxon>Chrysiogenota</taxon>
        <taxon>Chrysiogenia</taxon>
        <taxon>Chrysiogenales</taxon>
        <taxon>Chrysiogenaceae</taxon>
        <taxon>Desulfurispirillum</taxon>
    </lineage>
</organism>